<keyword evidence="2" id="KW-0808">Transferase</keyword>
<dbReference type="OrthoDB" id="139410at2"/>
<dbReference type="PANTHER" id="PTHR12526:SF510">
    <property type="entry name" value="D-INOSITOL 3-PHOSPHATE GLYCOSYLTRANSFERASE"/>
    <property type="match status" value="1"/>
</dbReference>
<evidence type="ECO:0000259" key="3">
    <source>
        <dbReference type="Pfam" id="PF00534"/>
    </source>
</evidence>
<dbReference type="PANTHER" id="PTHR12526">
    <property type="entry name" value="GLYCOSYLTRANSFERASE"/>
    <property type="match status" value="1"/>
</dbReference>
<dbReference type="Gene3D" id="3.40.50.2000">
    <property type="entry name" value="Glycogen Phosphorylase B"/>
    <property type="match status" value="2"/>
</dbReference>
<keyword evidence="5" id="KW-1185">Reference proteome</keyword>
<sequence length="372" mass="41288">MRITIVQGPFLPVPAILGGAVEKVWHSLGQEFVHQGHEVTHLSRAHPQLPPQEIIGGVRHERFSGFASPSSFGRRLLCDFWYTLQVLRRLPPADILVTNTFWLPALSRSRSKGIPYAHVARYPKGQLKLYRRAILQTVSAPIRDAILAEEPRATERVRVIPYPLADRYLLPEISPADNTLLYVGRVHPEKGVRLLIEAFAQLPVELRAQWRVKIVGPWETAYGGGGENHLAELKAAAAPVADRIEFVGRVFDEAKLIEHYRTARVFVYPSLAEKGETFGLAALEAMAAGCLPVVSSLACFQDFITPGENGLVFNHRAPSPSEALSQTLSRILPDQASTARIRQAAWTTARSYTLPRIAGLFLDDFASLLQSR</sequence>
<dbReference type="CDD" id="cd03801">
    <property type="entry name" value="GT4_PimA-like"/>
    <property type="match status" value="1"/>
</dbReference>
<name>A0A290Q4U0_9BACT</name>
<dbReference type="Proteomes" id="UP000217265">
    <property type="component" value="Chromosome"/>
</dbReference>
<keyword evidence="1" id="KW-0328">Glycosyltransferase</keyword>
<organism evidence="4 5">
    <name type="scientific">Nibricoccus aquaticus</name>
    <dbReference type="NCBI Taxonomy" id="2576891"/>
    <lineage>
        <taxon>Bacteria</taxon>
        <taxon>Pseudomonadati</taxon>
        <taxon>Verrucomicrobiota</taxon>
        <taxon>Opitutia</taxon>
        <taxon>Opitutales</taxon>
        <taxon>Opitutaceae</taxon>
        <taxon>Nibricoccus</taxon>
    </lineage>
</organism>
<proteinExistence type="predicted"/>
<dbReference type="Pfam" id="PF00534">
    <property type="entry name" value="Glycos_transf_1"/>
    <property type="match status" value="1"/>
</dbReference>
<evidence type="ECO:0000313" key="4">
    <source>
        <dbReference type="EMBL" id="ATC63699.1"/>
    </source>
</evidence>
<dbReference type="KEGG" id="vbh:CMV30_06885"/>
<feature type="domain" description="Glycosyl transferase family 1" evidence="3">
    <location>
        <begin position="176"/>
        <end position="345"/>
    </location>
</feature>
<evidence type="ECO:0000313" key="5">
    <source>
        <dbReference type="Proteomes" id="UP000217265"/>
    </source>
</evidence>
<dbReference type="SUPFAM" id="SSF53756">
    <property type="entry name" value="UDP-Glycosyltransferase/glycogen phosphorylase"/>
    <property type="match status" value="1"/>
</dbReference>
<gene>
    <name evidence="4" type="ORF">CMV30_06885</name>
</gene>
<protein>
    <recommendedName>
        <fullName evidence="3">Glycosyl transferase family 1 domain-containing protein</fullName>
    </recommendedName>
</protein>
<accession>A0A290Q4U0</accession>
<evidence type="ECO:0000256" key="2">
    <source>
        <dbReference type="ARBA" id="ARBA00022679"/>
    </source>
</evidence>
<dbReference type="InterPro" id="IPR001296">
    <property type="entry name" value="Glyco_trans_1"/>
</dbReference>
<dbReference type="GO" id="GO:0016757">
    <property type="term" value="F:glycosyltransferase activity"/>
    <property type="evidence" value="ECO:0007669"/>
    <property type="project" value="UniProtKB-KW"/>
</dbReference>
<reference evidence="4 5" key="1">
    <citation type="submission" date="2017-09" db="EMBL/GenBank/DDBJ databases">
        <title>Complete genome sequence of Verrucomicrobial strain HZ-65, isolated from freshwater.</title>
        <authorList>
            <person name="Choi A."/>
        </authorList>
    </citation>
    <scope>NUCLEOTIDE SEQUENCE [LARGE SCALE GENOMIC DNA]</scope>
    <source>
        <strain evidence="4 5">HZ-65</strain>
    </source>
</reference>
<evidence type="ECO:0000256" key="1">
    <source>
        <dbReference type="ARBA" id="ARBA00022676"/>
    </source>
</evidence>
<dbReference type="AlphaFoldDB" id="A0A290Q4U0"/>
<dbReference type="RefSeq" id="WP_096055331.1">
    <property type="nucleotide sequence ID" value="NZ_CP023344.1"/>
</dbReference>
<dbReference type="EMBL" id="CP023344">
    <property type="protein sequence ID" value="ATC63699.1"/>
    <property type="molecule type" value="Genomic_DNA"/>
</dbReference>